<feature type="chain" id="PRO_5047436465" description="Secreted protein" evidence="1">
    <location>
        <begin position="30"/>
        <end position="85"/>
    </location>
</feature>
<sequence>MKLRTALALAIAIPSVAAGLALPSATVAAAPAAPQLWEVVGGFGSPDACDRYGSGGEAIGRWRTYYCVEDDRPLGTVWDLYADVI</sequence>
<gene>
    <name evidence="2" type="ORF">GCM10009765_11270</name>
</gene>
<evidence type="ECO:0000256" key="1">
    <source>
        <dbReference type="SAM" id="SignalP"/>
    </source>
</evidence>
<protein>
    <recommendedName>
        <fullName evidence="4">Secreted protein</fullName>
    </recommendedName>
</protein>
<dbReference type="RefSeq" id="WP_163572175.1">
    <property type="nucleotide sequence ID" value="NZ_BAAANY010000003.1"/>
</dbReference>
<evidence type="ECO:0000313" key="2">
    <source>
        <dbReference type="EMBL" id="GAA1663511.1"/>
    </source>
</evidence>
<dbReference type="EMBL" id="BAAANY010000003">
    <property type="protein sequence ID" value="GAA1663511.1"/>
    <property type="molecule type" value="Genomic_DNA"/>
</dbReference>
<feature type="signal peptide" evidence="1">
    <location>
        <begin position="1"/>
        <end position="29"/>
    </location>
</feature>
<dbReference type="Proteomes" id="UP001500618">
    <property type="component" value="Unassembled WGS sequence"/>
</dbReference>
<reference evidence="2 3" key="1">
    <citation type="journal article" date="2019" name="Int. J. Syst. Evol. Microbiol.">
        <title>The Global Catalogue of Microorganisms (GCM) 10K type strain sequencing project: providing services to taxonomists for standard genome sequencing and annotation.</title>
        <authorList>
            <consortium name="The Broad Institute Genomics Platform"/>
            <consortium name="The Broad Institute Genome Sequencing Center for Infectious Disease"/>
            <person name="Wu L."/>
            <person name="Ma J."/>
        </authorList>
    </citation>
    <scope>NUCLEOTIDE SEQUENCE [LARGE SCALE GENOMIC DNA]</scope>
    <source>
        <strain evidence="2 3">JCM 14718</strain>
    </source>
</reference>
<name>A0ABN2G150_9ACTN</name>
<organism evidence="2 3">
    <name type="scientific">Fodinicola feengrottensis</name>
    <dbReference type="NCBI Taxonomy" id="435914"/>
    <lineage>
        <taxon>Bacteria</taxon>
        <taxon>Bacillati</taxon>
        <taxon>Actinomycetota</taxon>
        <taxon>Actinomycetes</taxon>
        <taxon>Mycobacteriales</taxon>
        <taxon>Fodinicola</taxon>
    </lineage>
</organism>
<comment type="caution">
    <text evidence="2">The sequence shown here is derived from an EMBL/GenBank/DDBJ whole genome shotgun (WGS) entry which is preliminary data.</text>
</comment>
<evidence type="ECO:0008006" key="4">
    <source>
        <dbReference type="Google" id="ProtNLM"/>
    </source>
</evidence>
<evidence type="ECO:0000313" key="3">
    <source>
        <dbReference type="Proteomes" id="UP001500618"/>
    </source>
</evidence>
<keyword evidence="3" id="KW-1185">Reference proteome</keyword>
<accession>A0ABN2G150</accession>
<keyword evidence="1" id="KW-0732">Signal</keyword>
<proteinExistence type="predicted"/>